<evidence type="ECO:0000256" key="4">
    <source>
        <dbReference type="ARBA" id="ARBA00022884"/>
    </source>
</evidence>
<dbReference type="InterPro" id="IPR041636">
    <property type="entry name" value="RNase_J_C"/>
</dbReference>
<dbReference type="Proteomes" id="UP001196408">
    <property type="component" value="Unassembled WGS sequence"/>
</dbReference>
<evidence type="ECO:0000313" key="7">
    <source>
        <dbReference type="EMBL" id="MBV3391788.1"/>
    </source>
</evidence>
<dbReference type="CDD" id="cd07714">
    <property type="entry name" value="RNaseJ_MBL-fold"/>
    <property type="match status" value="1"/>
</dbReference>
<dbReference type="InterPro" id="IPR055132">
    <property type="entry name" value="RNase_J_b_CASP"/>
</dbReference>
<organism evidence="6 8">
    <name type="scientific">Catenibacterium mitsuokai</name>
    <dbReference type="NCBI Taxonomy" id="100886"/>
    <lineage>
        <taxon>Bacteria</taxon>
        <taxon>Bacillati</taxon>
        <taxon>Bacillota</taxon>
        <taxon>Erysipelotrichia</taxon>
        <taxon>Erysipelotrichales</taxon>
        <taxon>Coprobacillaceae</taxon>
        <taxon>Catenibacterium</taxon>
    </lineage>
</organism>
<sequence length="565" mass="63387">MKHNNVKIMPLGGQAEVGKSMYSIEVNGKIFIIDAGYRFPDLDKLGVDIIIPSFDYLIERKKDIVAIIITHGHNDVMAALPYLLNAIQGVPVYAPNLTADLIEMMIDHYQRHQKKNLHMELIRVKRDESIKIAGIPVEFFPETHSIPGSVGVAIWTPDGYVVYGGEFIIDFGSPEGFRCNIQKMMEIGKKGVLALMVESSGASNPGYTSPNHKLTNKIESMFEDASGRIIISSYAQNVFRTKEIVELTKKYHRQIVFYGRDKYDQTNSIIRLEKTTREPVITVPSKYLGKKENVGIPAKDSNYVILLSGAPNTIYNDICDILDGGDELLKIREGDTFIVASPVLPGTEKIANKAQNDLFRTPADVHILKNKELPSMHASIEDIKVFIQLFNPKYYVPIKGEYRRFVANAHIANEMGIDNDHIVILDNGEKCTFENGQLDENREVIEIEDVMIDGIGVGDVGEKVIDDRIQLSNDGIVVVGVTIDSRTKEIIAQTDCQTRGFVYLKDSGYVIKEIINICEGVVSKLKDDPQMDVQDIRNEMKELSMRYIMKETGKKPVFIGVVVEI</sequence>
<keyword evidence="2" id="KW-0540">Nuclease</keyword>
<dbReference type="AlphaFoldDB" id="A0AAW4MRN6"/>
<dbReference type="InterPro" id="IPR004613">
    <property type="entry name" value="RNase_J"/>
</dbReference>
<dbReference type="Pfam" id="PF22505">
    <property type="entry name" value="RNase_J_b_CASP"/>
    <property type="match status" value="1"/>
</dbReference>
<feature type="domain" description="Metallo-beta-lactamase" evidence="5">
    <location>
        <begin position="18"/>
        <end position="207"/>
    </location>
</feature>
<keyword evidence="1" id="KW-0963">Cytoplasm</keyword>
<dbReference type="GO" id="GO:0004527">
    <property type="term" value="F:exonuclease activity"/>
    <property type="evidence" value="ECO:0007669"/>
    <property type="project" value="UniProtKB-KW"/>
</dbReference>
<protein>
    <submittedName>
        <fullName evidence="6">Ribonuclease J</fullName>
    </submittedName>
</protein>
<dbReference type="Proteomes" id="UP001197492">
    <property type="component" value="Unassembled WGS sequence"/>
</dbReference>
<dbReference type="InterPro" id="IPR001279">
    <property type="entry name" value="Metallo-B-lactamas"/>
</dbReference>
<keyword evidence="9" id="KW-1185">Reference proteome</keyword>
<dbReference type="Gene3D" id="3.40.50.10710">
    <property type="entry name" value="Metallo-hydrolase/oxidoreductase"/>
    <property type="match status" value="1"/>
</dbReference>
<dbReference type="RefSeq" id="WP_022425555.1">
    <property type="nucleotide sequence ID" value="NZ_CAXVKV010000026.1"/>
</dbReference>
<dbReference type="SMART" id="SM00849">
    <property type="entry name" value="Lactamase_B"/>
    <property type="match status" value="1"/>
</dbReference>
<dbReference type="InterPro" id="IPR036866">
    <property type="entry name" value="RibonucZ/Hydroxyglut_hydro"/>
</dbReference>
<dbReference type="GO" id="GO:0046872">
    <property type="term" value="F:metal ion binding"/>
    <property type="evidence" value="ECO:0007669"/>
    <property type="project" value="InterPro"/>
</dbReference>
<evidence type="ECO:0000256" key="3">
    <source>
        <dbReference type="ARBA" id="ARBA00022839"/>
    </source>
</evidence>
<gene>
    <name evidence="6" type="ORF">KSV97_00670</name>
    <name evidence="7" type="ORF">KSW06_00675</name>
</gene>
<accession>A0AAW4MRN6</accession>
<reference evidence="6 9" key="1">
    <citation type="submission" date="2021-06" db="EMBL/GenBank/DDBJ databases">
        <title>Collection of gut derived symbiotic bacterial strains cultured from healthy donors.</title>
        <authorList>
            <person name="Lin H."/>
            <person name="Littmann E."/>
            <person name="Pamer E.G."/>
        </authorList>
    </citation>
    <scope>NUCLEOTIDE SEQUENCE</scope>
    <source>
        <strain evidence="7 9">MSK.21.70</strain>
        <strain evidence="6">MSK.21.82</strain>
    </source>
</reference>
<dbReference type="SUPFAM" id="SSF56281">
    <property type="entry name" value="Metallo-hydrolase/oxidoreductase"/>
    <property type="match status" value="1"/>
</dbReference>
<dbReference type="InterPro" id="IPR042173">
    <property type="entry name" value="RNase_J_2"/>
</dbReference>
<dbReference type="NCBIfam" id="TIGR00649">
    <property type="entry name" value="MG423"/>
    <property type="match status" value="1"/>
</dbReference>
<dbReference type="PANTHER" id="PTHR43694">
    <property type="entry name" value="RIBONUCLEASE J"/>
    <property type="match status" value="1"/>
</dbReference>
<dbReference type="EMBL" id="JAHOEF010000002">
    <property type="protein sequence ID" value="MBV3381765.1"/>
    <property type="molecule type" value="Genomic_DNA"/>
</dbReference>
<evidence type="ECO:0000256" key="1">
    <source>
        <dbReference type="ARBA" id="ARBA00022490"/>
    </source>
</evidence>
<evidence type="ECO:0000256" key="2">
    <source>
        <dbReference type="ARBA" id="ARBA00022722"/>
    </source>
</evidence>
<evidence type="ECO:0000313" key="9">
    <source>
        <dbReference type="Proteomes" id="UP001197492"/>
    </source>
</evidence>
<dbReference type="Gene3D" id="3.10.20.580">
    <property type="match status" value="1"/>
</dbReference>
<evidence type="ECO:0000313" key="6">
    <source>
        <dbReference type="EMBL" id="MBV3381765.1"/>
    </source>
</evidence>
<dbReference type="Pfam" id="PF00753">
    <property type="entry name" value="Lactamase_B"/>
    <property type="match status" value="1"/>
</dbReference>
<proteinExistence type="predicted"/>
<dbReference type="Pfam" id="PF17770">
    <property type="entry name" value="RNase_J_C"/>
    <property type="match status" value="1"/>
</dbReference>
<keyword evidence="4" id="KW-0694">RNA-binding</keyword>
<keyword evidence="3" id="KW-0378">Hydrolase</keyword>
<comment type="caution">
    <text evidence="6">The sequence shown here is derived from an EMBL/GenBank/DDBJ whole genome shotgun (WGS) entry which is preliminary data.</text>
</comment>
<evidence type="ECO:0000313" key="8">
    <source>
        <dbReference type="Proteomes" id="UP001196408"/>
    </source>
</evidence>
<dbReference type="PANTHER" id="PTHR43694:SF1">
    <property type="entry name" value="RIBONUCLEASE J"/>
    <property type="match status" value="1"/>
</dbReference>
<keyword evidence="3" id="KW-0269">Exonuclease</keyword>
<dbReference type="GO" id="GO:0003723">
    <property type="term" value="F:RNA binding"/>
    <property type="evidence" value="ECO:0007669"/>
    <property type="project" value="UniProtKB-KW"/>
</dbReference>
<dbReference type="Gene3D" id="3.60.15.10">
    <property type="entry name" value="Ribonuclease Z/Hydroxyacylglutathione hydrolase-like"/>
    <property type="match status" value="1"/>
</dbReference>
<dbReference type="EMBL" id="JAHOEL010000002">
    <property type="protein sequence ID" value="MBV3391788.1"/>
    <property type="molecule type" value="Genomic_DNA"/>
</dbReference>
<evidence type="ECO:0000259" key="5">
    <source>
        <dbReference type="SMART" id="SM00849"/>
    </source>
</evidence>
<name>A0AAW4MRN6_9FIRM</name>
<dbReference type="GeneID" id="301323315"/>